<dbReference type="AlphaFoldDB" id="A0A645G370"/>
<evidence type="ECO:0000313" key="2">
    <source>
        <dbReference type="EMBL" id="MPN21308.1"/>
    </source>
</evidence>
<name>A0A645G370_9ZZZZ</name>
<sequence length="172" mass="18646">MAADRGEQHLPETADDEGDGVDRQEIGRPMHQVVPQAGRIEAGEQRDQGKPPVVLRGQQFRLGRKCAVGLETDVPHAEEHGRKSAEPDGDHHPLEVQAVAYVGGGPGDAGWLVETGIDRLVEGIPFFVAAALVKMMLDAVEPGTQPHAQPSFSMRVRLSRRMGPYSYLPAQT</sequence>
<comment type="caution">
    <text evidence="2">The sequence shown here is derived from an EMBL/GenBank/DDBJ whole genome shotgun (WGS) entry which is preliminary data.</text>
</comment>
<accession>A0A645G370</accession>
<proteinExistence type="predicted"/>
<protein>
    <submittedName>
        <fullName evidence="2">Uncharacterized protein</fullName>
    </submittedName>
</protein>
<feature type="region of interest" description="Disordered" evidence="1">
    <location>
        <begin position="1"/>
        <end position="31"/>
    </location>
</feature>
<reference evidence="2" key="1">
    <citation type="submission" date="2019-08" db="EMBL/GenBank/DDBJ databases">
        <authorList>
            <person name="Kucharzyk K."/>
            <person name="Murdoch R.W."/>
            <person name="Higgins S."/>
            <person name="Loffler F."/>
        </authorList>
    </citation>
    <scope>NUCLEOTIDE SEQUENCE</scope>
</reference>
<feature type="compositionally biased region" description="Basic and acidic residues" evidence="1">
    <location>
        <begin position="1"/>
        <end position="12"/>
    </location>
</feature>
<gene>
    <name evidence="2" type="ORF">SDC9_168687</name>
</gene>
<evidence type="ECO:0000256" key="1">
    <source>
        <dbReference type="SAM" id="MobiDB-lite"/>
    </source>
</evidence>
<organism evidence="2">
    <name type="scientific">bioreactor metagenome</name>
    <dbReference type="NCBI Taxonomy" id="1076179"/>
    <lineage>
        <taxon>unclassified sequences</taxon>
        <taxon>metagenomes</taxon>
        <taxon>ecological metagenomes</taxon>
    </lineage>
</organism>
<dbReference type="EMBL" id="VSSQ01069269">
    <property type="protein sequence ID" value="MPN21308.1"/>
    <property type="molecule type" value="Genomic_DNA"/>
</dbReference>